<evidence type="ECO:0000313" key="1">
    <source>
        <dbReference type="EMBL" id="DAD43505.1"/>
    </source>
</evidence>
<dbReference type="EMBL" id="DUZY01000006">
    <property type="protein sequence ID" value="DAD43505.1"/>
    <property type="molecule type" value="Genomic_DNA"/>
</dbReference>
<dbReference type="Proteomes" id="UP000607653">
    <property type="component" value="Unassembled WGS sequence"/>
</dbReference>
<evidence type="ECO:0000313" key="2">
    <source>
        <dbReference type="Proteomes" id="UP000607653"/>
    </source>
</evidence>
<proteinExistence type="predicted"/>
<keyword evidence="2" id="KW-1185">Reference proteome</keyword>
<sequence>MQIFSRNSLTYFLAFVSKLKLQTHRRVRKQMEKTPFHHLLHTLDVNNNDKALLTELVHRWDMKSQSFILADVHVPLTPTDVAMILGLPNKGKFVDLYIAPKLTDLHEDLFNGAKLDWTDVE</sequence>
<organism evidence="1 2">
    <name type="scientific">Nelumbo nucifera</name>
    <name type="common">Sacred lotus</name>
    <dbReference type="NCBI Taxonomy" id="4432"/>
    <lineage>
        <taxon>Eukaryota</taxon>
        <taxon>Viridiplantae</taxon>
        <taxon>Streptophyta</taxon>
        <taxon>Embryophyta</taxon>
        <taxon>Tracheophyta</taxon>
        <taxon>Spermatophyta</taxon>
        <taxon>Magnoliopsida</taxon>
        <taxon>Proteales</taxon>
        <taxon>Nelumbonaceae</taxon>
        <taxon>Nelumbo</taxon>
    </lineage>
</organism>
<protein>
    <recommendedName>
        <fullName evidence="3">Serine/threonine-protein phosphatase 7 long form homolog</fullName>
    </recommendedName>
</protein>
<reference evidence="1 2" key="1">
    <citation type="journal article" date="2020" name="Mol. Biol. Evol.">
        <title>Distinct Expression and Methylation Patterns for Genes with Different Fates following a Single Whole-Genome Duplication in Flowering Plants.</title>
        <authorList>
            <person name="Shi T."/>
            <person name="Rahmani R.S."/>
            <person name="Gugger P.F."/>
            <person name="Wang M."/>
            <person name="Li H."/>
            <person name="Zhang Y."/>
            <person name="Li Z."/>
            <person name="Wang Q."/>
            <person name="Van de Peer Y."/>
            <person name="Marchal K."/>
            <person name="Chen J."/>
        </authorList>
    </citation>
    <scope>NUCLEOTIDE SEQUENCE [LARGE SCALE GENOMIC DNA]</scope>
    <source>
        <tissue evidence="1">Leaf</tissue>
    </source>
</reference>
<comment type="caution">
    <text evidence="1">The sequence shown here is derived from an EMBL/GenBank/DDBJ whole genome shotgun (WGS) entry which is preliminary data.</text>
</comment>
<accession>A0A822ZJ78</accession>
<evidence type="ECO:0008006" key="3">
    <source>
        <dbReference type="Google" id="ProtNLM"/>
    </source>
</evidence>
<dbReference type="AlphaFoldDB" id="A0A822ZJ78"/>
<name>A0A822ZJ78_NELNU</name>
<gene>
    <name evidence="1" type="ORF">HUJ06_001735</name>
</gene>